<dbReference type="InterPro" id="IPR050747">
    <property type="entry name" value="Mitochondrial_chaperone_BCS1"/>
</dbReference>
<keyword evidence="9" id="KW-0812">Transmembrane</keyword>
<feature type="domain" description="AAA+ ATPase" evidence="10">
    <location>
        <begin position="232"/>
        <end position="390"/>
    </location>
</feature>
<keyword evidence="4" id="KW-0547">Nucleotide-binding</keyword>
<keyword evidence="3" id="KW-0378">Hydrolase</keyword>
<keyword evidence="7" id="KW-0175">Coiled coil</keyword>
<dbReference type="InterPro" id="IPR025753">
    <property type="entry name" value="AAA_N_dom"/>
</dbReference>
<feature type="transmembrane region" description="Helical" evidence="9">
    <location>
        <begin position="6"/>
        <end position="25"/>
    </location>
</feature>
<comment type="catalytic activity">
    <reaction evidence="6">
        <text>ATP + H2O = ADP + phosphate + H(+)</text>
        <dbReference type="Rhea" id="RHEA:13065"/>
        <dbReference type="ChEBI" id="CHEBI:15377"/>
        <dbReference type="ChEBI" id="CHEBI:15378"/>
        <dbReference type="ChEBI" id="CHEBI:30616"/>
        <dbReference type="ChEBI" id="CHEBI:43474"/>
        <dbReference type="ChEBI" id="CHEBI:456216"/>
    </reaction>
</comment>
<evidence type="ECO:0000256" key="4">
    <source>
        <dbReference type="ARBA" id="ARBA00022840"/>
    </source>
</evidence>
<evidence type="ECO:0000256" key="5">
    <source>
        <dbReference type="ARBA" id="ARBA00022842"/>
    </source>
</evidence>
<name>A0A3P6EGF9_BRAOL</name>
<dbReference type="InterPro" id="IPR003593">
    <property type="entry name" value="AAA+_ATPase"/>
</dbReference>
<dbReference type="GO" id="GO:0016887">
    <property type="term" value="F:ATP hydrolysis activity"/>
    <property type="evidence" value="ECO:0007669"/>
    <property type="project" value="InterPro"/>
</dbReference>
<reference evidence="11" key="1">
    <citation type="submission" date="2018-11" db="EMBL/GenBank/DDBJ databases">
        <authorList>
            <consortium name="Genoscope - CEA"/>
            <person name="William W."/>
        </authorList>
    </citation>
    <scope>NUCLEOTIDE SEQUENCE</scope>
</reference>
<dbReference type="InterPro" id="IPR058017">
    <property type="entry name" value="At3g28540-like_C"/>
</dbReference>
<accession>A0A3P6EGF9</accession>
<evidence type="ECO:0000313" key="11">
    <source>
        <dbReference type="EMBL" id="VDD38710.1"/>
    </source>
</evidence>
<evidence type="ECO:0000256" key="6">
    <source>
        <dbReference type="ARBA" id="ARBA00049360"/>
    </source>
</evidence>
<dbReference type="GO" id="GO:0006950">
    <property type="term" value="P:response to stress"/>
    <property type="evidence" value="ECO:0007669"/>
    <property type="project" value="UniProtKB-ARBA"/>
</dbReference>
<dbReference type="InterPro" id="IPR003959">
    <property type="entry name" value="ATPase_AAA_core"/>
</dbReference>
<dbReference type="PANTHER" id="PTHR23070">
    <property type="entry name" value="BCS1 AAA-TYPE ATPASE"/>
    <property type="match status" value="1"/>
</dbReference>
<dbReference type="CDD" id="cd19510">
    <property type="entry name" value="RecA-like_BCS1"/>
    <property type="match status" value="1"/>
</dbReference>
<dbReference type="SUPFAM" id="SSF52540">
    <property type="entry name" value="P-loop containing nucleoside triphosphate hydrolases"/>
    <property type="match status" value="1"/>
</dbReference>
<keyword evidence="4" id="KW-0067">ATP-binding</keyword>
<dbReference type="EMBL" id="LR031876">
    <property type="protein sequence ID" value="VDD38710.1"/>
    <property type="molecule type" value="Genomic_DNA"/>
</dbReference>
<evidence type="ECO:0000256" key="3">
    <source>
        <dbReference type="ARBA" id="ARBA00022801"/>
    </source>
</evidence>
<dbReference type="InterPro" id="IPR027417">
    <property type="entry name" value="P-loop_NTPase"/>
</dbReference>
<dbReference type="GO" id="GO:0005524">
    <property type="term" value="F:ATP binding"/>
    <property type="evidence" value="ECO:0007669"/>
    <property type="project" value="UniProtKB-KW"/>
</dbReference>
<dbReference type="Gene3D" id="3.40.50.300">
    <property type="entry name" value="P-loop containing nucleotide triphosphate hydrolases"/>
    <property type="match status" value="1"/>
</dbReference>
<comment type="cofactor">
    <cofactor evidence="1">
        <name>Mg(2+)</name>
        <dbReference type="ChEBI" id="CHEBI:18420"/>
    </cofactor>
</comment>
<keyword evidence="5" id="KW-0460">Magnesium</keyword>
<evidence type="ECO:0000256" key="7">
    <source>
        <dbReference type="SAM" id="Coils"/>
    </source>
</evidence>
<evidence type="ECO:0000256" key="2">
    <source>
        <dbReference type="ARBA" id="ARBA00007448"/>
    </source>
</evidence>
<keyword evidence="9" id="KW-0472">Membrane</keyword>
<dbReference type="SMART" id="SM00382">
    <property type="entry name" value="AAA"/>
    <property type="match status" value="1"/>
</dbReference>
<organism evidence="11">
    <name type="scientific">Brassica oleracea</name>
    <name type="common">Wild cabbage</name>
    <dbReference type="NCBI Taxonomy" id="3712"/>
    <lineage>
        <taxon>Eukaryota</taxon>
        <taxon>Viridiplantae</taxon>
        <taxon>Streptophyta</taxon>
        <taxon>Embryophyta</taxon>
        <taxon>Tracheophyta</taxon>
        <taxon>Spermatophyta</taxon>
        <taxon>Magnoliopsida</taxon>
        <taxon>eudicotyledons</taxon>
        <taxon>Gunneridae</taxon>
        <taxon>Pentapetalae</taxon>
        <taxon>rosids</taxon>
        <taxon>malvids</taxon>
        <taxon>Brassicales</taxon>
        <taxon>Brassicaceae</taxon>
        <taxon>Brassiceae</taxon>
        <taxon>Brassica</taxon>
    </lineage>
</organism>
<keyword evidence="9" id="KW-1133">Transmembrane helix</keyword>
<dbReference type="Pfam" id="PF25568">
    <property type="entry name" value="AAA_lid_At3g28540"/>
    <property type="match status" value="1"/>
</dbReference>
<protein>
    <recommendedName>
        <fullName evidence="10">AAA+ ATPase domain-containing protein</fullName>
    </recommendedName>
</protein>
<dbReference type="Gene3D" id="6.10.280.40">
    <property type="match status" value="1"/>
</dbReference>
<feature type="region of interest" description="Disordered" evidence="8">
    <location>
        <begin position="301"/>
        <end position="325"/>
    </location>
</feature>
<evidence type="ECO:0000256" key="9">
    <source>
        <dbReference type="SAM" id="Phobius"/>
    </source>
</evidence>
<evidence type="ECO:0000259" key="10">
    <source>
        <dbReference type="SMART" id="SM00382"/>
    </source>
</evidence>
<evidence type="ECO:0000256" key="1">
    <source>
        <dbReference type="ARBA" id="ARBA00001946"/>
    </source>
</evidence>
<evidence type="ECO:0000256" key="8">
    <source>
        <dbReference type="SAM" id="MobiDB-lite"/>
    </source>
</evidence>
<dbReference type="AlphaFoldDB" id="A0A3P6EGF9"/>
<feature type="region of interest" description="Disordered" evidence="8">
    <location>
        <begin position="794"/>
        <end position="831"/>
    </location>
</feature>
<comment type="similarity">
    <text evidence="2">Belongs to the AAA ATPase family. BCS1 subfamily.</text>
</comment>
<feature type="coiled-coil region" evidence="7">
    <location>
        <begin position="467"/>
        <end position="501"/>
    </location>
</feature>
<feature type="compositionally biased region" description="Polar residues" evidence="8">
    <location>
        <begin position="813"/>
        <end position="825"/>
    </location>
</feature>
<proteinExistence type="inferred from homology"/>
<dbReference type="Pfam" id="PF00004">
    <property type="entry name" value="AAA"/>
    <property type="match status" value="1"/>
</dbReference>
<feature type="region of interest" description="Disordered" evidence="8">
    <location>
        <begin position="645"/>
        <end position="665"/>
    </location>
</feature>
<sequence length="933" mass="106207">MRETGGVWGFTGSTMTSLMFFCAIYKQFFPYQLRVLIEKYVYKLMGWVSTSVHIKFNEYTGLKKSEAYNSIRNYLSSKSTSRAKRLKANEKRGSKSLVLSLDGHEAVEDVFNGVNVKWCSHVSKREEHSNASSGSEERRYFTLSFHMKHREMIIESYLDHVLREGRKIEKLYTNNKTHGWSFKEGKWCSVPFHHPATFETLAMDPEKKEGIRKELVKFSKGKDYYKKVGKPWKRGYLLFGPPGTGKSTMISAMANFLEYDVYDLELTTVKDNSDLKRLLLDTKRKSIIVIEDIDCSLGVTGQKRKKEEEEDQEEEDEKGKKKKASEKAFYEEGKRSRVTLSGLLNAIDGLWSACSDEKIMVFTTNFVENLDPALIRRGRMGNHIEMGYCRFEAFKVLAKNYLEVETHELYGEIERLVEEIDMSPADVAENLMPKSDEEDAEVCLMRLVKSLEEERENLRTLPEEEVKKKAEWEARKLKKKKKADQEEKKKKKADLEAIRRLLRWILAATSQPVISGSLSVVLCLSFSLSRWFSVSLSLGGSPRGNGALLRWLFSETSPSVSLIGDVSLCRYLSLCGSLSLSLLVVLLESLLELFGPVSRWVISSKLSIGGSPQIERYKDQAEDRLKVPSQQPPINENPTQFISFQPSSDLGGSGSRAEIGEDRKQRSKWSTAEDLVLISAWLNTSKDAVVGNEQRAKTFLLRITSYYNASPKVVGLAKREQNKCKQRWGKLNEGVCKFVGCYDAATKQRTSGQSEDDVLKAAHEIFFNDYKVKFALEHAWRELRNDQKWCGTCGSTQQSSGSKRKRVKEEQTFHSSSSMPSVNGENETRPVGVKAATAKGKRSLVDEGKNLQQVLALKQEVKKTKLLDSLLSRTEPLTELEVALKDKLITEMGSSNTHPQMEARKRLSVASQQEESYHLSHKKFMLRISHQLE</sequence>
<gene>
    <name evidence="11" type="ORF">BOLC7T44270H</name>
</gene>
<dbReference type="Pfam" id="PF14363">
    <property type="entry name" value="AAA_assoc"/>
    <property type="match status" value="1"/>
</dbReference>